<keyword evidence="2" id="KW-1185">Reference proteome</keyword>
<dbReference type="Proteomes" id="UP000789405">
    <property type="component" value="Unassembled WGS sequence"/>
</dbReference>
<dbReference type="AlphaFoldDB" id="A0A9N9JI14"/>
<dbReference type="GO" id="GO:0005737">
    <property type="term" value="C:cytoplasm"/>
    <property type="evidence" value="ECO:0007669"/>
    <property type="project" value="TreeGrafter"/>
</dbReference>
<dbReference type="GO" id="GO:0004364">
    <property type="term" value="F:glutathione transferase activity"/>
    <property type="evidence" value="ECO:0007669"/>
    <property type="project" value="InterPro"/>
</dbReference>
<proteinExistence type="predicted"/>
<sequence>MTTTTKDREFRKKPSMVHNIISKDPDAIFTPEKDHYYLYIAWGCPWAHRTVITRALKELEDIIGLSVVDYLMDEKGWKFSTLEETPRCIPDTIFDKINSSPFKCGFAETQDTYISHIGPLFKALDNVEAILSQNKFLVRNTLTKADIRLFVDI</sequence>
<dbReference type="OrthoDB" id="2309723at2759"/>
<accession>A0A9N9JI14</accession>
<dbReference type="PANTHER" id="PTHR32419:SF6">
    <property type="entry name" value="GLUTATHIONE S-TRANSFERASE OMEGA-LIKE 1-RELATED"/>
    <property type="match status" value="1"/>
</dbReference>
<gene>
    <name evidence="1" type="ORF">DERYTH_LOCUS19759</name>
</gene>
<feature type="non-terminal residue" evidence="1">
    <location>
        <position position="1"/>
    </location>
</feature>
<protein>
    <submittedName>
        <fullName evidence="1">4408_t:CDS:1</fullName>
    </submittedName>
</protein>
<dbReference type="EMBL" id="CAJVPY010022163">
    <property type="protein sequence ID" value="CAG8781983.1"/>
    <property type="molecule type" value="Genomic_DNA"/>
</dbReference>
<reference evidence="1" key="1">
    <citation type="submission" date="2021-06" db="EMBL/GenBank/DDBJ databases">
        <authorList>
            <person name="Kallberg Y."/>
            <person name="Tangrot J."/>
            <person name="Rosling A."/>
        </authorList>
    </citation>
    <scope>NUCLEOTIDE SEQUENCE</scope>
    <source>
        <strain evidence="1">MA453B</strain>
    </source>
</reference>
<evidence type="ECO:0000313" key="2">
    <source>
        <dbReference type="Proteomes" id="UP000789405"/>
    </source>
</evidence>
<dbReference type="InterPro" id="IPR016639">
    <property type="entry name" value="GST_Omega/GSH"/>
</dbReference>
<dbReference type="Gene3D" id="3.40.30.10">
    <property type="entry name" value="Glutaredoxin"/>
    <property type="match status" value="1"/>
</dbReference>
<comment type="caution">
    <text evidence="1">The sequence shown here is derived from an EMBL/GenBank/DDBJ whole genome shotgun (WGS) entry which is preliminary data.</text>
</comment>
<evidence type="ECO:0000313" key="1">
    <source>
        <dbReference type="EMBL" id="CAG8781983.1"/>
    </source>
</evidence>
<organism evidence="1 2">
    <name type="scientific">Dentiscutata erythropus</name>
    <dbReference type="NCBI Taxonomy" id="1348616"/>
    <lineage>
        <taxon>Eukaryota</taxon>
        <taxon>Fungi</taxon>
        <taxon>Fungi incertae sedis</taxon>
        <taxon>Mucoromycota</taxon>
        <taxon>Glomeromycotina</taxon>
        <taxon>Glomeromycetes</taxon>
        <taxon>Diversisporales</taxon>
        <taxon>Gigasporaceae</taxon>
        <taxon>Dentiscutata</taxon>
    </lineage>
</organism>
<dbReference type="SUPFAM" id="SSF52833">
    <property type="entry name" value="Thioredoxin-like"/>
    <property type="match status" value="1"/>
</dbReference>
<dbReference type="SUPFAM" id="SSF47616">
    <property type="entry name" value="GST C-terminal domain-like"/>
    <property type="match status" value="1"/>
</dbReference>
<dbReference type="InterPro" id="IPR036249">
    <property type="entry name" value="Thioredoxin-like_sf"/>
</dbReference>
<dbReference type="PANTHER" id="PTHR32419">
    <property type="entry name" value="GLUTATHIONYL-HYDROQUINONE REDUCTASE"/>
    <property type="match status" value="1"/>
</dbReference>
<name>A0A9N9JI14_9GLOM</name>
<dbReference type="InterPro" id="IPR036282">
    <property type="entry name" value="Glutathione-S-Trfase_C_sf"/>
</dbReference>